<dbReference type="Pfam" id="PF02575">
    <property type="entry name" value="YbaB_DNA_bd"/>
    <property type="match status" value="1"/>
</dbReference>
<dbReference type="GO" id="GO:0003677">
    <property type="term" value="F:DNA binding"/>
    <property type="evidence" value="ECO:0007669"/>
    <property type="project" value="InterPro"/>
</dbReference>
<comment type="caution">
    <text evidence="1">The sequence shown here is derived from an EMBL/GenBank/DDBJ whole genome shotgun (WGS) entry which is preliminary data.</text>
</comment>
<organism evidence="1 2">
    <name type="scientific">Nocardiopsis composta</name>
    <dbReference type="NCBI Taxonomy" id="157465"/>
    <lineage>
        <taxon>Bacteria</taxon>
        <taxon>Bacillati</taxon>
        <taxon>Actinomycetota</taxon>
        <taxon>Actinomycetes</taxon>
        <taxon>Streptosporangiales</taxon>
        <taxon>Nocardiopsidaceae</taxon>
        <taxon>Nocardiopsis</taxon>
    </lineage>
</organism>
<dbReference type="EMBL" id="JACHDB010000001">
    <property type="protein sequence ID" value="MBB5434164.1"/>
    <property type="molecule type" value="Genomic_DNA"/>
</dbReference>
<dbReference type="AlphaFoldDB" id="A0A7W8QPN9"/>
<accession>A0A7W8QPN9</accession>
<keyword evidence="2" id="KW-1185">Reference proteome</keyword>
<protein>
    <recommendedName>
        <fullName evidence="3">YbaB/EbfC DNA-binding family protein</fullName>
    </recommendedName>
</protein>
<dbReference type="Proteomes" id="UP000572635">
    <property type="component" value="Unassembled WGS sequence"/>
</dbReference>
<reference evidence="1 2" key="1">
    <citation type="submission" date="2020-08" db="EMBL/GenBank/DDBJ databases">
        <title>Sequencing the genomes of 1000 actinobacteria strains.</title>
        <authorList>
            <person name="Klenk H.-P."/>
        </authorList>
    </citation>
    <scope>NUCLEOTIDE SEQUENCE [LARGE SCALE GENOMIC DNA]</scope>
    <source>
        <strain evidence="1 2">DSM 44551</strain>
    </source>
</reference>
<gene>
    <name evidence="1" type="ORF">HDA36_004248</name>
</gene>
<evidence type="ECO:0000313" key="1">
    <source>
        <dbReference type="EMBL" id="MBB5434164.1"/>
    </source>
</evidence>
<proteinExistence type="predicted"/>
<dbReference type="InterPro" id="IPR036894">
    <property type="entry name" value="YbaB-like_sf"/>
</dbReference>
<evidence type="ECO:0000313" key="2">
    <source>
        <dbReference type="Proteomes" id="UP000572635"/>
    </source>
</evidence>
<dbReference type="InterPro" id="IPR004401">
    <property type="entry name" value="YbaB/EbfC"/>
</dbReference>
<sequence>MSRDRTVSAKVNAKGEITELKFHTSKYRTMAPAELSAAVLDVIGRARAEMEQQVADAFGSLAPGTPESRAEVIRGGDPSAFLADLGLDEPPGHPRT</sequence>
<dbReference type="Gene3D" id="3.30.1310.10">
    <property type="entry name" value="Nucleoid-associated protein YbaB-like domain"/>
    <property type="match status" value="1"/>
</dbReference>
<name>A0A7W8QPN9_9ACTN</name>
<evidence type="ECO:0008006" key="3">
    <source>
        <dbReference type="Google" id="ProtNLM"/>
    </source>
</evidence>